<name>A0A2T2YGQ0_9BACT</name>
<accession>A0A2T2YGQ0</accession>
<dbReference type="Pfam" id="PF09852">
    <property type="entry name" value="DUF2079"/>
    <property type="match status" value="1"/>
</dbReference>
<feature type="transmembrane region" description="Helical" evidence="1">
    <location>
        <begin position="85"/>
        <end position="112"/>
    </location>
</feature>
<keyword evidence="1" id="KW-0812">Transmembrane</keyword>
<protein>
    <recommendedName>
        <fullName evidence="4">DUF2079 domain-containing protein</fullName>
    </recommendedName>
</protein>
<evidence type="ECO:0000256" key="1">
    <source>
        <dbReference type="SAM" id="Phobius"/>
    </source>
</evidence>
<dbReference type="EMBL" id="PYFT01000001">
    <property type="protein sequence ID" value="PSR54685.1"/>
    <property type="molecule type" value="Genomic_DNA"/>
</dbReference>
<feature type="transmembrane region" description="Helical" evidence="1">
    <location>
        <begin position="285"/>
        <end position="308"/>
    </location>
</feature>
<dbReference type="AlphaFoldDB" id="A0A2T2YGQ0"/>
<organism evidence="2 3">
    <name type="scientific">Adhaeribacter arboris</name>
    <dbReference type="NCBI Taxonomy" id="2072846"/>
    <lineage>
        <taxon>Bacteria</taxon>
        <taxon>Pseudomonadati</taxon>
        <taxon>Bacteroidota</taxon>
        <taxon>Cytophagia</taxon>
        <taxon>Cytophagales</taxon>
        <taxon>Hymenobacteraceae</taxon>
        <taxon>Adhaeribacter</taxon>
    </lineage>
</organism>
<dbReference type="Proteomes" id="UP000240357">
    <property type="component" value="Unassembled WGS sequence"/>
</dbReference>
<comment type="caution">
    <text evidence="2">The sequence shown here is derived from an EMBL/GenBank/DDBJ whole genome shotgun (WGS) entry which is preliminary data.</text>
</comment>
<keyword evidence="3" id="KW-1185">Reference proteome</keyword>
<evidence type="ECO:0008006" key="4">
    <source>
        <dbReference type="Google" id="ProtNLM"/>
    </source>
</evidence>
<feature type="transmembrane region" description="Helical" evidence="1">
    <location>
        <begin position="124"/>
        <end position="142"/>
    </location>
</feature>
<evidence type="ECO:0000313" key="2">
    <source>
        <dbReference type="EMBL" id="PSR54685.1"/>
    </source>
</evidence>
<dbReference type="InterPro" id="IPR018650">
    <property type="entry name" value="STSV1_Orf64"/>
</dbReference>
<keyword evidence="1" id="KW-0472">Membrane</keyword>
<dbReference type="OrthoDB" id="866547at2"/>
<reference evidence="2 3" key="1">
    <citation type="submission" date="2018-03" db="EMBL/GenBank/DDBJ databases">
        <title>Adhaeribacter sp. HMF7605 Genome sequencing and assembly.</title>
        <authorList>
            <person name="Kang H."/>
            <person name="Kang J."/>
            <person name="Cha I."/>
            <person name="Kim H."/>
            <person name="Joh K."/>
        </authorList>
    </citation>
    <scope>NUCLEOTIDE SEQUENCE [LARGE SCALE GENOMIC DNA]</scope>
    <source>
        <strain evidence="2 3">HMF7605</strain>
    </source>
</reference>
<dbReference type="RefSeq" id="WP_106930579.1">
    <property type="nucleotide sequence ID" value="NZ_PYFT01000001.1"/>
</dbReference>
<feature type="transmembrane region" description="Helical" evidence="1">
    <location>
        <begin position="183"/>
        <end position="200"/>
    </location>
</feature>
<keyword evidence="1" id="KW-1133">Transmembrane helix</keyword>
<feature type="transmembrane region" description="Helical" evidence="1">
    <location>
        <begin position="207"/>
        <end position="227"/>
    </location>
</feature>
<evidence type="ECO:0000313" key="3">
    <source>
        <dbReference type="Proteomes" id="UP000240357"/>
    </source>
</evidence>
<sequence length="491" mass="56534">MIAPAFKSHKILIILLIVFGIIYGLISLVNHYNFRTYALDLGLVNQAVYDYAHFRVNYSTLLLDAAPMNFLGSHFALLPILFSPLYWFLGSYTLLIVQIAAVLFGGVGVYVFCRHRSSHPTIPLFITAQFYSMWGIYSALAFDYHDNVVGAMFLPWFLHYFNQKKYLVATVFYGLLVISKENMALWGIFIAVACLGKYFSDKSARKVAITLAIITTFYFIVVTSVIMPELNTTHHQFAQLIRYQHLGNSIGSIVQYILQHPQVIFSHIFLNTTGNPEFNNIKVELYGMILLSGGISLLFRPWYLFLLLPVFAQKLLTHDFTLWGINYQYSIEFAPVLALATFEASTRFKPVIQKRFLLLFLLLTLAATSVTLVKRKSKWFIKPLVQFQRPMHYRSLFNRKKLHSILRLIPDGVPLSASSCLTPRLVEREKLYHFPIIRDAEYIALVKTTKEGTYPLSPEAYSDKITQLRQNPDFKIIYEDEQAILFKKKHP</sequence>
<gene>
    <name evidence="2" type="ORF">AHMF7605_14795</name>
</gene>
<proteinExistence type="predicted"/>
<feature type="transmembrane region" description="Helical" evidence="1">
    <location>
        <begin position="12"/>
        <end position="32"/>
    </location>
</feature>
<feature type="transmembrane region" description="Helical" evidence="1">
    <location>
        <begin position="356"/>
        <end position="373"/>
    </location>
</feature>